<evidence type="ECO:0000313" key="11">
    <source>
        <dbReference type="Proteomes" id="UP000593567"/>
    </source>
</evidence>
<keyword evidence="4" id="KW-0966">Cell projection</keyword>
<dbReference type="InterPro" id="IPR043597">
    <property type="entry name" value="TPH_dom"/>
</dbReference>
<dbReference type="Proteomes" id="UP000593567">
    <property type="component" value="Unassembled WGS sequence"/>
</dbReference>
<dbReference type="InterPro" id="IPR043596">
    <property type="entry name" value="CFAP53/TCHP"/>
</dbReference>
<dbReference type="AlphaFoldDB" id="A0A7J7J2W4"/>
<comment type="caution">
    <text evidence="10">The sequence shown here is derived from an EMBL/GenBank/DDBJ whole genome shotgun (WGS) entry which is preliminary data.</text>
</comment>
<dbReference type="PANTHER" id="PTHR31183">
    <property type="entry name" value="TRICHOPLEIN KERATIN FILAMENT-BINDING PROTEIN FAMILY MEMBER"/>
    <property type="match status" value="1"/>
</dbReference>
<evidence type="ECO:0000256" key="3">
    <source>
        <dbReference type="ARBA" id="ARBA00023069"/>
    </source>
</evidence>
<evidence type="ECO:0000256" key="7">
    <source>
        <dbReference type="SAM" id="Coils"/>
    </source>
</evidence>
<feature type="coiled-coil region" evidence="7">
    <location>
        <begin position="316"/>
        <end position="371"/>
    </location>
</feature>
<feature type="domain" description="Trichohyalin-plectin-homology" evidence="9">
    <location>
        <begin position="162"/>
        <end position="495"/>
    </location>
</feature>
<evidence type="ECO:0000313" key="10">
    <source>
        <dbReference type="EMBL" id="KAF6020532.1"/>
    </source>
</evidence>
<reference evidence="10" key="1">
    <citation type="submission" date="2020-06" db="EMBL/GenBank/DDBJ databases">
        <title>Draft genome of Bugula neritina, a colonial animal packing powerful symbionts and potential medicines.</title>
        <authorList>
            <person name="Rayko M."/>
        </authorList>
    </citation>
    <scope>NUCLEOTIDE SEQUENCE [LARGE SCALE GENOMIC DNA]</scope>
    <source>
        <strain evidence="10">Kwan_BN1</strain>
    </source>
</reference>
<feature type="region of interest" description="Disordered" evidence="8">
    <location>
        <begin position="1"/>
        <end position="24"/>
    </location>
</feature>
<dbReference type="EMBL" id="VXIV02003164">
    <property type="protein sequence ID" value="KAF6020532.1"/>
    <property type="molecule type" value="Genomic_DNA"/>
</dbReference>
<dbReference type="Pfam" id="PF13868">
    <property type="entry name" value="TPH"/>
    <property type="match status" value="1"/>
</dbReference>
<evidence type="ECO:0000256" key="5">
    <source>
        <dbReference type="ARBA" id="ARBA00033747"/>
    </source>
</evidence>
<gene>
    <name evidence="10" type="ORF">EB796_021167</name>
</gene>
<feature type="coiled-coil region" evidence="7">
    <location>
        <begin position="420"/>
        <end position="448"/>
    </location>
</feature>
<sequence>MMQLTNNRYRGGVSGREFRGPAPGSVAIIGKNPKSKALDNIILDARRKQEELDNAEKLAKEQAFIDLKNTWDRETERKLMASSIKRKVKSMMNANQTEVEMRRDRLREMLRAEEEQYLMEMEDKQETMLERQAKMRERAKFLKEKREAERLEYVEEKLDQRWRSQCEELRSTMSKRTQDEVSAELVFQMREKLEFEKQKEAENKFYADLWEADMMAKAAREEREAQEKHARNKDQLAMLQTQMAALEERKAEEKRLIAEQAELLKQQAELRRLEEEREREEKHRRQVESKQLYETNLRLKMKKKAREEQEQLAFDMKVLEALLQETANEAAEMAQRKKELREENLKYMAYLKQLAEEEKKREAEMEAIINSEVEKNWQKRLAQWRLEREARKKMLEEVMLERSHQINERLRENQQRQIEEKAEREKILRFIEENKRLEEEKLHRIKQSNLKYQQDLVDQMNYDSRLQSAKNDEEVREFIVGQQAEAEYQGKLRTILNEPHSADRMHPMRRHYYRNKQINA</sequence>
<dbReference type="OrthoDB" id="75950at2759"/>
<dbReference type="GO" id="GO:0005929">
    <property type="term" value="C:cilium"/>
    <property type="evidence" value="ECO:0007669"/>
    <property type="project" value="UniProtKB-SubCell"/>
</dbReference>
<feature type="coiled-coil region" evidence="7">
    <location>
        <begin position="215"/>
        <end position="290"/>
    </location>
</feature>
<evidence type="ECO:0000256" key="1">
    <source>
        <dbReference type="ARBA" id="ARBA00004138"/>
    </source>
</evidence>
<name>A0A7J7J2W4_BUGNE</name>
<dbReference type="PANTHER" id="PTHR31183:SF1">
    <property type="entry name" value="CILIA- AND FLAGELLA-ASSOCIATED PROTEIN 53"/>
    <property type="match status" value="1"/>
</dbReference>
<evidence type="ECO:0000256" key="4">
    <source>
        <dbReference type="ARBA" id="ARBA00023273"/>
    </source>
</evidence>
<evidence type="ECO:0000256" key="6">
    <source>
        <dbReference type="ARBA" id="ARBA00033773"/>
    </source>
</evidence>
<keyword evidence="2 7" id="KW-0175">Coiled coil</keyword>
<keyword evidence="3" id="KW-0969">Cilium</keyword>
<evidence type="ECO:0000256" key="2">
    <source>
        <dbReference type="ARBA" id="ARBA00023054"/>
    </source>
</evidence>
<protein>
    <recommendedName>
        <fullName evidence="6">Cilia- and flagella-associated protein 53</fullName>
    </recommendedName>
</protein>
<evidence type="ECO:0000259" key="9">
    <source>
        <dbReference type="Pfam" id="PF13868"/>
    </source>
</evidence>
<evidence type="ECO:0000256" key="8">
    <source>
        <dbReference type="SAM" id="MobiDB-lite"/>
    </source>
</evidence>
<organism evidence="10 11">
    <name type="scientific">Bugula neritina</name>
    <name type="common">Brown bryozoan</name>
    <name type="synonym">Sertularia neritina</name>
    <dbReference type="NCBI Taxonomy" id="10212"/>
    <lineage>
        <taxon>Eukaryota</taxon>
        <taxon>Metazoa</taxon>
        <taxon>Spiralia</taxon>
        <taxon>Lophotrochozoa</taxon>
        <taxon>Bryozoa</taxon>
        <taxon>Gymnolaemata</taxon>
        <taxon>Cheilostomatida</taxon>
        <taxon>Flustrina</taxon>
        <taxon>Buguloidea</taxon>
        <taxon>Bugulidae</taxon>
        <taxon>Bugula</taxon>
    </lineage>
</organism>
<feature type="coiled-coil region" evidence="7">
    <location>
        <begin position="96"/>
        <end position="152"/>
    </location>
</feature>
<comment type="similarity">
    <text evidence="5">Belongs to the CFAP53 family.</text>
</comment>
<proteinExistence type="inferred from homology"/>
<keyword evidence="11" id="KW-1185">Reference proteome</keyword>
<accession>A0A7J7J2W4</accession>
<comment type="subcellular location">
    <subcellularLocation>
        <location evidence="1">Cell projection</location>
        <location evidence="1">Cilium</location>
    </subcellularLocation>
</comment>